<dbReference type="AlphaFoldDB" id="A0AAD8JVC7"/>
<organism evidence="1 2">
    <name type="scientific">Tagetes erecta</name>
    <name type="common">African marigold</name>
    <dbReference type="NCBI Taxonomy" id="13708"/>
    <lineage>
        <taxon>Eukaryota</taxon>
        <taxon>Viridiplantae</taxon>
        <taxon>Streptophyta</taxon>
        <taxon>Embryophyta</taxon>
        <taxon>Tracheophyta</taxon>
        <taxon>Spermatophyta</taxon>
        <taxon>Magnoliopsida</taxon>
        <taxon>eudicotyledons</taxon>
        <taxon>Gunneridae</taxon>
        <taxon>Pentapetalae</taxon>
        <taxon>asterids</taxon>
        <taxon>campanulids</taxon>
        <taxon>Asterales</taxon>
        <taxon>Asteraceae</taxon>
        <taxon>Asteroideae</taxon>
        <taxon>Heliantheae alliance</taxon>
        <taxon>Tageteae</taxon>
        <taxon>Tagetes</taxon>
    </lineage>
</organism>
<comment type="caution">
    <text evidence="1">The sequence shown here is derived from an EMBL/GenBank/DDBJ whole genome shotgun (WGS) entry which is preliminary data.</text>
</comment>
<sequence length="99" mass="11300">MVGAALVVIRSDVGGDELENGRHNSMFYMMMEDTNQISQGAEMVVVGCRGHNWLLYVSRLCENMRCSRVVDSLAPDFWFLLLQILKDSIFYDHLKGLIE</sequence>
<dbReference type="Proteomes" id="UP001229421">
    <property type="component" value="Unassembled WGS sequence"/>
</dbReference>
<evidence type="ECO:0000313" key="1">
    <source>
        <dbReference type="EMBL" id="KAK1411519.1"/>
    </source>
</evidence>
<gene>
    <name evidence="1" type="ORF">QVD17_38069</name>
</gene>
<dbReference type="EMBL" id="JAUHHV010000010">
    <property type="protein sequence ID" value="KAK1411519.1"/>
    <property type="molecule type" value="Genomic_DNA"/>
</dbReference>
<accession>A0AAD8JVC7</accession>
<keyword evidence="2" id="KW-1185">Reference proteome</keyword>
<evidence type="ECO:0000313" key="2">
    <source>
        <dbReference type="Proteomes" id="UP001229421"/>
    </source>
</evidence>
<protein>
    <submittedName>
        <fullName evidence="1">Uncharacterized protein</fullName>
    </submittedName>
</protein>
<name>A0AAD8JVC7_TARER</name>
<reference evidence="1" key="1">
    <citation type="journal article" date="2023" name="bioRxiv">
        <title>Improved chromosome-level genome assembly for marigold (Tagetes erecta).</title>
        <authorList>
            <person name="Jiang F."/>
            <person name="Yuan L."/>
            <person name="Wang S."/>
            <person name="Wang H."/>
            <person name="Xu D."/>
            <person name="Wang A."/>
            <person name="Fan W."/>
        </authorList>
    </citation>
    <scope>NUCLEOTIDE SEQUENCE</scope>
    <source>
        <strain evidence="1">WSJ</strain>
        <tissue evidence="1">Leaf</tissue>
    </source>
</reference>
<proteinExistence type="predicted"/>